<protein>
    <recommendedName>
        <fullName evidence="4">Phage tail protein</fullName>
    </recommendedName>
</protein>
<evidence type="ECO:0000256" key="1">
    <source>
        <dbReference type="SAM" id="MobiDB-lite"/>
    </source>
</evidence>
<evidence type="ECO:0000313" key="3">
    <source>
        <dbReference type="Proteomes" id="UP001596160"/>
    </source>
</evidence>
<reference evidence="3" key="1">
    <citation type="journal article" date="2019" name="Int. J. Syst. Evol. Microbiol.">
        <title>The Global Catalogue of Microorganisms (GCM) 10K type strain sequencing project: providing services to taxonomists for standard genome sequencing and annotation.</title>
        <authorList>
            <consortium name="The Broad Institute Genomics Platform"/>
            <consortium name="The Broad Institute Genome Sequencing Center for Infectious Disease"/>
            <person name="Wu L."/>
            <person name="Ma J."/>
        </authorList>
    </citation>
    <scope>NUCLEOTIDE SEQUENCE [LARGE SCALE GENOMIC DNA]</scope>
    <source>
        <strain evidence="3">PCU 266</strain>
    </source>
</reference>
<sequence length="422" mass="43224">MALNQKISATVTQLGRMRTAASEAGGGLGALQRNAGSASGAVGRVRTSANNANTSVGRLRTTANNAGSGLGSLQRNAGSASGAVGRVRTSANNANTSIGRLRTSTNSANTSIGRLRTTSNNAGTSIGRIRTASTNSASAVGRLNTGVRGANTSLGQARTGSDRFRSSLDRLRGSANRARTALRGVKTQADAVERSVGNAGKNADRGDKAMGNFSRGARGASAAQRGLNAVMAANPLGLIMALLAPLILKFVDLEKIGKAVMSGLKSAFKGISDAASAAGRFLGPLLKDIGNMMLFPTRMVVTGLNILIGAMNKIKFSVPDWVPVIGGKKFGFSIPTIPVPKLAEGGIVQPRSGGTLALVAEAGEAEAVIPLSKLGGMMGSGPELRRLAVAVEKLADRPVLVKVDSQTIARAVFMGQRQLARR</sequence>
<dbReference type="RefSeq" id="WP_344476280.1">
    <property type="nucleotide sequence ID" value="NZ_BAAASB010000006.1"/>
</dbReference>
<dbReference type="SUPFAM" id="SSF58104">
    <property type="entry name" value="Methyl-accepting chemotaxis protein (MCP) signaling domain"/>
    <property type="match status" value="1"/>
</dbReference>
<dbReference type="Gene3D" id="1.10.287.950">
    <property type="entry name" value="Methyl-accepting chemotaxis protein"/>
    <property type="match status" value="1"/>
</dbReference>
<comment type="caution">
    <text evidence="2">The sequence shown here is derived from an EMBL/GenBank/DDBJ whole genome shotgun (WGS) entry which is preliminary data.</text>
</comment>
<dbReference type="EMBL" id="JBHSKP010000004">
    <property type="protein sequence ID" value="MFC5151828.1"/>
    <property type="molecule type" value="Genomic_DNA"/>
</dbReference>
<name>A0ABW0AGQ0_9ACTN</name>
<feature type="compositionally biased region" description="Polar residues" evidence="1">
    <location>
        <begin position="64"/>
        <end position="79"/>
    </location>
</feature>
<evidence type="ECO:0008006" key="4">
    <source>
        <dbReference type="Google" id="ProtNLM"/>
    </source>
</evidence>
<dbReference type="Proteomes" id="UP001596160">
    <property type="component" value="Unassembled WGS sequence"/>
</dbReference>
<accession>A0ABW0AGQ0</accession>
<feature type="region of interest" description="Disordered" evidence="1">
    <location>
        <begin position="64"/>
        <end position="84"/>
    </location>
</feature>
<proteinExistence type="predicted"/>
<gene>
    <name evidence="2" type="ORF">ACFPRH_08785</name>
</gene>
<evidence type="ECO:0000313" key="2">
    <source>
        <dbReference type="EMBL" id="MFC5151828.1"/>
    </source>
</evidence>
<organism evidence="2 3">
    <name type="scientific">Streptomyces amakusaensis</name>
    <dbReference type="NCBI Taxonomy" id="67271"/>
    <lineage>
        <taxon>Bacteria</taxon>
        <taxon>Bacillati</taxon>
        <taxon>Actinomycetota</taxon>
        <taxon>Actinomycetes</taxon>
        <taxon>Kitasatosporales</taxon>
        <taxon>Streptomycetaceae</taxon>
        <taxon>Streptomyces</taxon>
    </lineage>
</organism>
<keyword evidence="3" id="KW-1185">Reference proteome</keyword>